<dbReference type="Proteomes" id="UP000189701">
    <property type="component" value="Unplaced"/>
</dbReference>
<evidence type="ECO:0000259" key="1">
    <source>
        <dbReference type="Pfam" id="PF07727"/>
    </source>
</evidence>
<sequence>MATDTSNSLVDYFEFLQYKAGKQTSSEIASVVQTGNSVTCVSQSSSSESWVIDSAVSRLAKSLKCAVLFLDDHVFVQERSTGRIIGTERESNGLYYLILAKSHGLTSCLPSTTCPVTDSPDLLHKWLGHPSLSKLQKMVPSLSHLSARSTTYSSRSTIYSSSSTTYKSNSSNNPVQHSAAPPLLTYHLCPHPASGPGETLSHPGWRQAMIDEMFALHRVALGNLFLFLQIFGLDYSDTFSPVAKVASVRLFLSMTAIRHWPLYQLDIKNVFLHGDLDEEVYMEQPPDFVARGV</sequence>
<evidence type="ECO:0000313" key="3">
    <source>
        <dbReference type="Proteomes" id="UP000189701"/>
    </source>
</evidence>
<keyword evidence="3" id="KW-1185">Reference proteome</keyword>
<dbReference type="InterPro" id="IPR013103">
    <property type="entry name" value="RVT_2"/>
</dbReference>
<evidence type="ECO:0000313" key="4">
    <source>
        <dbReference type="RefSeq" id="XP_009790862.1"/>
    </source>
</evidence>
<protein>
    <submittedName>
        <fullName evidence="4">Uncharacterized protein LOC104238242</fullName>
    </submittedName>
</protein>
<accession>A0A1U7XFL4</accession>
<feature type="domain" description="GAG-pre-integrase" evidence="2">
    <location>
        <begin position="93"/>
        <end position="141"/>
    </location>
</feature>
<dbReference type="Pfam" id="PF07727">
    <property type="entry name" value="RVT_2"/>
    <property type="match status" value="1"/>
</dbReference>
<dbReference type="AlphaFoldDB" id="A0A1U7XFL4"/>
<gene>
    <name evidence="4" type="primary">LOC104238242</name>
</gene>
<name>A0A1U7XFL4_NICSY</name>
<dbReference type="STRING" id="4096.A0A1U7XFL4"/>
<reference evidence="3" key="1">
    <citation type="journal article" date="2013" name="Genome Biol.">
        <title>Reference genomes and transcriptomes of Nicotiana sylvestris and Nicotiana tomentosiformis.</title>
        <authorList>
            <person name="Sierro N."/>
            <person name="Battey J.N."/>
            <person name="Ouadi S."/>
            <person name="Bovet L."/>
            <person name="Goepfert S."/>
            <person name="Bakaher N."/>
            <person name="Peitsch M.C."/>
            <person name="Ivanov N.V."/>
        </authorList>
    </citation>
    <scope>NUCLEOTIDE SEQUENCE [LARGE SCALE GENOMIC DNA]</scope>
</reference>
<organism evidence="3 4">
    <name type="scientific">Nicotiana sylvestris</name>
    <name type="common">Wood tobacco</name>
    <name type="synonym">South American tobacco</name>
    <dbReference type="NCBI Taxonomy" id="4096"/>
    <lineage>
        <taxon>Eukaryota</taxon>
        <taxon>Viridiplantae</taxon>
        <taxon>Streptophyta</taxon>
        <taxon>Embryophyta</taxon>
        <taxon>Tracheophyta</taxon>
        <taxon>Spermatophyta</taxon>
        <taxon>Magnoliopsida</taxon>
        <taxon>eudicotyledons</taxon>
        <taxon>Gunneridae</taxon>
        <taxon>Pentapetalae</taxon>
        <taxon>asterids</taxon>
        <taxon>lamiids</taxon>
        <taxon>Solanales</taxon>
        <taxon>Solanaceae</taxon>
        <taxon>Nicotianoideae</taxon>
        <taxon>Nicotianeae</taxon>
        <taxon>Nicotiana</taxon>
    </lineage>
</organism>
<proteinExistence type="predicted"/>
<feature type="domain" description="Reverse transcriptase Ty1/copia-type" evidence="1">
    <location>
        <begin position="227"/>
        <end position="289"/>
    </location>
</feature>
<reference evidence="4" key="2">
    <citation type="submission" date="2025-08" db="UniProtKB">
        <authorList>
            <consortium name="RefSeq"/>
        </authorList>
    </citation>
    <scope>IDENTIFICATION</scope>
    <source>
        <tissue evidence="4">Leaf</tissue>
    </source>
</reference>
<dbReference type="InterPro" id="IPR025724">
    <property type="entry name" value="GAG-pre-integrase_dom"/>
</dbReference>
<dbReference type="eggNOG" id="KOG0017">
    <property type="taxonomic scope" value="Eukaryota"/>
</dbReference>
<dbReference type="Pfam" id="PF13976">
    <property type="entry name" value="gag_pre-integrs"/>
    <property type="match status" value="1"/>
</dbReference>
<dbReference type="RefSeq" id="XP_009790862.1">
    <property type="nucleotide sequence ID" value="XM_009792560.1"/>
</dbReference>
<evidence type="ECO:0000259" key="2">
    <source>
        <dbReference type="Pfam" id="PF13976"/>
    </source>
</evidence>